<keyword evidence="5" id="KW-1185">Reference proteome</keyword>
<feature type="domain" description="MPT63-like" evidence="3">
    <location>
        <begin position="49"/>
        <end position="155"/>
    </location>
</feature>
<proteinExistence type="predicted"/>
<dbReference type="SUPFAM" id="SSF81982">
    <property type="entry name" value="Antigen MPT63/MPB63 (immunoprotective extracellular protein)"/>
    <property type="match status" value="1"/>
</dbReference>
<evidence type="ECO:0000256" key="1">
    <source>
        <dbReference type="ARBA" id="ARBA00022729"/>
    </source>
</evidence>
<accession>M0QPU2</accession>
<evidence type="ECO:0000259" key="3">
    <source>
        <dbReference type="Pfam" id="PF09167"/>
    </source>
</evidence>
<dbReference type="Proteomes" id="UP000011666">
    <property type="component" value="Unassembled WGS sequence"/>
</dbReference>
<comment type="caution">
    <text evidence="4">The sequence shown here is derived from an EMBL/GenBank/DDBJ whole genome shotgun (WGS) entry which is preliminary data.</text>
</comment>
<evidence type="ECO:0000313" key="4">
    <source>
        <dbReference type="EMBL" id="GAC70710.1"/>
    </source>
</evidence>
<evidence type="ECO:0000256" key="2">
    <source>
        <dbReference type="SAM" id="SignalP"/>
    </source>
</evidence>
<dbReference type="PROSITE" id="PS51257">
    <property type="entry name" value="PROKAR_LIPOPROTEIN"/>
    <property type="match status" value="1"/>
</dbReference>
<sequence>MRNRTLIGAIAALAIIAFTGAGCASTDANQVSESGTPAAAGAPEKKKTFPVGATVDVSDSGNAARITIADLQQGQASEFADVKGELWQVTATIQGTKGTWEVNPLYFSAATNDGTHLEASLGGAAEQIGTASIPSGQKTSGAVAFDVPAGHTIQSISLTGPLGEPLATWTAR</sequence>
<dbReference type="OrthoDB" id="4483786at2"/>
<evidence type="ECO:0000313" key="5">
    <source>
        <dbReference type="Proteomes" id="UP000011666"/>
    </source>
</evidence>
<dbReference type="EMBL" id="BANX01000039">
    <property type="protein sequence ID" value="GAC70710.1"/>
    <property type="molecule type" value="Genomic_DNA"/>
</dbReference>
<organism evidence="4 5">
    <name type="scientific">Gordonia soli NBRC 108243</name>
    <dbReference type="NCBI Taxonomy" id="1223545"/>
    <lineage>
        <taxon>Bacteria</taxon>
        <taxon>Bacillati</taxon>
        <taxon>Actinomycetota</taxon>
        <taxon>Actinomycetes</taxon>
        <taxon>Mycobacteriales</taxon>
        <taxon>Gordoniaceae</taxon>
        <taxon>Gordonia</taxon>
    </lineage>
</organism>
<dbReference type="RefSeq" id="WP_007624972.1">
    <property type="nucleotide sequence ID" value="NZ_BANX01000039.1"/>
</dbReference>
<feature type="signal peptide" evidence="2">
    <location>
        <begin position="1"/>
        <end position="24"/>
    </location>
</feature>
<name>M0QPU2_9ACTN</name>
<dbReference type="Pfam" id="PF09167">
    <property type="entry name" value="DUF1942"/>
    <property type="match status" value="1"/>
</dbReference>
<dbReference type="InterPro" id="IPR015250">
    <property type="entry name" value="MPT63-like"/>
</dbReference>
<gene>
    <name evidence="4" type="ORF">GS4_39_00410</name>
</gene>
<dbReference type="eggNOG" id="ENOG5032DC8">
    <property type="taxonomic scope" value="Bacteria"/>
</dbReference>
<dbReference type="GO" id="GO:0005615">
    <property type="term" value="C:extracellular space"/>
    <property type="evidence" value="ECO:0007669"/>
    <property type="project" value="InterPro"/>
</dbReference>
<feature type="chain" id="PRO_5038521920" description="MPT63-like domain-containing protein" evidence="2">
    <location>
        <begin position="25"/>
        <end position="172"/>
    </location>
</feature>
<reference evidence="4 5" key="1">
    <citation type="submission" date="2013-01" db="EMBL/GenBank/DDBJ databases">
        <title>Whole genome shotgun sequence of Gordonia soli NBRC 108243.</title>
        <authorList>
            <person name="Isaki-Nakamura S."/>
            <person name="Hosoyama A."/>
            <person name="Tsuchikane K."/>
            <person name="Ando Y."/>
            <person name="Baba S."/>
            <person name="Ohji S."/>
            <person name="Hamada M."/>
            <person name="Tamura T."/>
            <person name="Yamazoe A."/>
            <person name="Yamazaki S."/>
            <person name="Fujita N."/>
        </authorList>
    </citation>
    <scope>NUCLEOTIDE SEQUENCE [LARGE SCALE GENOMIC DNA]</scope>
    <source>
        <strain evidence="4 5">NBRC 108243</strain>
    </source>
</reference>
<keyword evidence="1 2" id="KW-0732">Signal</keyword>
<dbReference type="InterPro" id="IPR029050">
    <property type="entry name" value="Immunoprotect_excell_Ig-like"/>
</dbReference>
<protein>
    <recommendedName>
        <fullName evidence="3">MPT63-like domain-containing protein</fullName>
    </recommendedName>
</protein>
<dbReference type="Gene3D" id="2.60.40.1240">
    <property type="match status" value="1"/>
</dbReference>
<dbReference type="AlphaFoldDB" id="M0QPU2"/>